<evidence type="ECO:0000313" key="1">
    <source>
        <dbReference type="EMBL" id="AOR79854.1"/>
    </source>
</evidence>
<evidence type="ECO:0000313" key="4">
    <source>
        <dbReference type="Proteomes" id="UP000094626"/>
    </source>
</evidence>
<reference evidence="4" key="3">
    <citation type="journal article" date="2017" name="J. Biotechnol.">
        <title>Complete genome sequence of Novosphingobium resinovorum SA1, a versatile xenobiotic-degrading bacterium capable of utilizing sulfanilic acid.</title>
        <authorList>
            <person name="Hegedus B."/>
            <person name="Kos P.B."/>
            <person name="Balint B."/>
            <person name="Maroti G."/>
            <person name="Gan H.M."/>
            <person name="Perei K."/>
            <person name="Rakhely G."/>
        </authorList>
    </citation>
    <scope>NUCLEOTIDE SEQUENCE [LARGE SCALE GENOMIC DNA]</scope>
    <source>
        <strain evidence="4">SA1</strain>
    </source>
</reference>
<dbReference type="Proteomes" id="UP000024329">
    <property type="component" value="Unassembled WGS sequence"/>
</dbReference>
<gene>
    <name evidence="1" type="ORF">BES08_24160</name>
    <name evidence="2" type="ORF">BV97_02950</name>
</gene>
<dbReference type="AlphaFoldDB" id="A0A031JWM1"/>
<dbReference type="EMBL" id="JFYZ01000013">
    <property type="protein sequence ID" value="EZP81289.1"/>
    <property type="molecule type" value="Genomic_DNA"/>
</dbReference>
<dbReference type="Proteomes" id="UP000094626">
    <property type="component" value="Plasmid pSA1"/>
</dbReference>
<sequence>MKTVLERIVRALCSQNGFPENTMYQGRPMWEDFLPKARVALAAILYPTEVMGGGRSHRRLFRQV</sequence>
<dbReference type="KEGG" id="nre:BES08_24160"/>
<reference evidence="1" key="2">
    <citation type="submission" date="2016-08" db="EMBL/GenBank/DDBJ databases">
        <authorList>
            <person name="Seilhamer J.J."/>
        </authorList>
    </citation>
    <scope>NUCLEOTIDE SEQUENCE [LARGE SCALE GENOMIC DNA]</scope>
    <source>
        <strain evidence="1">SA1</strain>
        <plasmid evidence="1">pSA1</plasmid>
    </source>
</reference>
<geneLocation type="plasmid" evidence="1 4">
    <name>pSA1</name>
</geneLocation>
<evidence type="ECO:0000313" key="3">
    <source>
        <dbReference type="Proteomes" id="UP000024329"/>
    </source>
</evidence>
<accession>A0A031JWM1</accession>
<name>A0A031JWM1_9SPHN</name>
<keyword evidence="1" id="KW-0614">Plasmid</keyword>
<organism evidence="2 3">
    <name type="scientific">Novosphingobium resinovorum</name>
    <dbReference type="NCBI Taxonomy" id="158500"/>
    <lineage>
        <taxon>Bacteria</taxon>
        <taxon>Pseudomonadati</taxon>
        <taxon>Pseudomonadota</taxon>
        <taxon>Alphaproteobacteria</taxon>
        <taxon>Sphingomonadales</taxon>
        <taxon>Sphingomonadaceae</taxon>
        <taxon>Novosphingobium</taxon>
    </lineage>
</organism>
<proteinExistence type="predicted"/>
<dbReference type="RefSeq" id="WP_008831856.1">
    <property type="nucleotide sequence ID" value="NZ_CP017076.1"/>
</dbReference>
<protein>
    <submittedName>
        <fullName evidence="2">Uncharacterized protein</fullName>
    </submittedName>
</protein>
<dbReference type="EMBL" id="CP017076">
    <property type="protein sequence ID" value="AOR79854.1"/>
    <property type="molecule type" value="Genomic_DNA"/>
</dbReference>
<evidence type="ECO:0000313" key="2">
    <source>
        <dbReference type="EMBL" id="EZP81289.1"/>
    </source>
</evidence>
<dbReference type="OrthoDB" id="8421424at2"/>
<dbReference type="PATRIC" id="fig|158500.4.peg.3023"/>
<keyword evidence="4" id="KW-1185">Reference proteome</keyword>
<reference evidence="2 3" key="1">
    <citation type="submission" date="2014-03" db="EMBL/GenBank/DDBJ databases">
        <title>Whole genome sequence of Novosphingobium resinovorum KF1.</title>
        <authorList>
            <person name="Gan H.M."/>
            <person name="Gan H.Y."/>
            <person name="Chew T.H."/>
            <person name="Savka M.A."/>
        </authorList>
    </citation>
    <scope>NUCLEOTIDE SEQUENCE [LARGE SCALE GENOMIC DNA]</scope>
    <source>
        <strain evidence="2 3">KF1</strain>
    </source>
</reference>